<keyword evidence="5" id="KW-1185">Reference proteome</keyword>
<dbReference type="SMART" id="SM00360">
    <property type="entry name" value="RRM"/>
    <property type="match status" value="1"/>
</dbReference>
<dbReference type="CDD" id="cd00590">
    <property type="entry name" value="RRM_SF"/>
    <property type="match status" value="1"/>
</dbReference>
<gene>
    <name evidence="4" type="ORF">PMAYCL1PPCAC_25325</name>
</gene>
<dbReference type="PROSITE" id="PS50102">
    <property type="entry name" value="RRM"/>
    <property type="match status" value="1"/>
</dbReference>
<dbReference type="InterPro" id="IPR035979">
    <property type="entry name" value="RBD_domain_sf"/>
</dbReference>
<evidence type="ECO:0000313" key="4">
    <source>
        <dbReference type="EMBL" id="GMR55130.1"/>
    </source>
</evidence>
<dbReference type="Proteomes" id="UP001328107">
    <property type="component" value="Unassembled WGS sequence"/>
</dbReference>
<evidence type="ECO:0000256" key="2">
    <source>
        <dbReference type="SAM" id="MobiDB-lite"/>
    </source>
</evidence>
<dbReference type="InterPro" id="IPR012677">
    <property type="entry name" value="Nucleotide-bd_a/b_plait_sf"/>
</dbReference>
<evidence type="ECO:0000256" key="1">
    <source>
        <dbReference type="PROSITE-ProRule" id="PRU00176"/>
    </source>
</evidence>
<organism evidence="4 5">
    <name type="scientific">Pristionchus mayeri</name>
    <dbReference type="NCBI Taxonomy" id="1317129"/>
    <lineage>
        <taxon>Eukaryota</taxon>
        <taxon>Metazoa</taxon>
        <taxon>Ecdysozoa</taxon>
        <taxon>Nematoda</taxon>
        <taxon>Chromadorea</taxon>
        <taxon>Rhabditida</taxon>
        <taxon>Rhabditina</taxon>
        <taxon>Diplogasteromorpha</taxon>
        <taxon>Diplogasteroidea</taxon>
        <taxon>Neodiplogasteridae</taxon>
        <taxon>Pristionchus</taxon>
    </lineage>
</organism>
<feature type="domain" description="RRM" evidence="3">
    <location>
        <begin position="211"/>
        <end position="287"/>
    </location>
</feature>
<comment type="caution">
    <text evidence="4">The sequence shown here is derived from an EMBL/GenBank/DDBJ whole genome shotgun (WGS) entry which is preliminary data.</text>
</comment>
<dbReference type="InterPro" id="IPR000504">
    <property type="entry name" value="RRM_dom"/>
</dbReference>
<feature type="compositionally biased region" description="Acidic residues" evidence="2">
    <location>
        <begin position="355"/>
        <end position="367"/>
    </location>
</feature>
<feature type="compositionally biased region" description="Low complexity" evidence="2">
    <location>
        <begin position="302"/>
        <end position="314"/>
    </location>
</feature>
<evidence type="ECO:0000313" key="5">
    <source>
        <dbReference type="Proteomes" id="UP001328107"/>
    </source>
</evidence>
<feature type="compositionally biased region" description="Basic and acidic residues" evidence="2">
    <location>
        <begin position="193"/>
        <end position="205"/>
    </location>
</feature>
<feature type="region of interest" description="Disordered" evidence="2">
    <location>
        <begin position="149"/>
        <end position="205"/>
    </location>
</feature>
<dbReference type="GO" id="GO:0003729">
    <property type="term" value="F:mRNA binding"/>
    <property type="evidence" value="ECO:0007669"/>
    <property type="project" value="TreeGrafter"/>
</dbReference>
<feature type="compositionally biased region" description="Polar residues" evidence="2">
    <location>
        <begin position="327"/>
        <end position="336"/>
    </location>
</feature>
<evidence type="ECO:0000259" key="3">
    <source>
        <dbReference type="PROSITE" id="PS50102"/>
    </source>
</evidence>
<dbReference type="EMBL" id="BTRK01000005">
    <property type="protein sequence ID" value="GMR55130.1"/>
    <property type="molecule type" value="Genomic_DNA"/>
</dbReference>
<reference evidence="5" key="1">
    <citation type="submission" date="2022-10" db="EMBL/GenBank/DDBJ databases">
        <title>Genome assembly of Pristionchus species.</title>
        <authorList>
            <person name="Yoshida K."/>
            <person name="Sommer R.J."/>
        </authorList>
    </citation>
    <scope>NUCLEOTIDE SEQUENCE [LARGE SCALE GENOMIC DNA]</scope>
    <source>
        <strain evidence="5">RS5460</strain>
    </source>
</reference>
<dbReference type="PANTHER" id="PTHR45735:SF2">
    <property type="entry name" value="CLEAVAGE STIMULATION FACTOR SUBUNIT 2"/>
    <property type="match status" value="1"/>
</dbReference>
<dbReference type="GO" id="GO:0005847">
    <property type="term" value="C:mRNA cleavage and polyadenylation specificity factor complex"/>
    <property type="evidence" value="ECO:0007669"/>
    <property type="project" value="TreeGrafter"/>
</dbReference>
<sequence>VTVISRRLPYSTMPSADEVARAAKTNLQSSLSITHNLTLSSSAPSDFVLHRMNEVLRAVIDANFDTPSMDALGALYAAIGEAQPHMVNKAHDLALVNLSRTFAVVIEEAIKIKRKPTGSTGNNNNTSGNAADGSGFGAWKASNGSYGKPPATNLKAGGAQPLKGFGPQLSKTTAASGAKTAAAAAPISAAEMAQRKKREEEKDYSPEAVKGRITVFKIPIPVTELQLRAHFSQIGEIQEVSYPIENGKHKGFALMRFKDNATADEAVARLNGGNLGGAQLSIERARFWFKRDKKPVAGAFRANAGSGSAPGSGKPAREGDQSGHVATPTSASSSHMGTVLPYFSVPVPQSRQESDQEAADYDDDESTDYGSDPGIM</sequence>
<accession>A0AAN5D316</accession>
<feature type="region of interest" description="Disordered" evidence="2">
    <location>
        <begin position="300"/>
        <end position="376"/>
    </location>
</feature>
<dbReference type="PANTHER" id="PTHR45735">
    <property type="entry name" value="CLEAVAGE STIMULATION FACTOR SUBUNIT 2"/>
    <property type="match status" value="1"/>
</dbReference>
<dbReference type="AlphaFoldDB" id="A0AAN5D316"/>
<proteinExistence type="predicted"/>
<dbReference type="SUPFAM" id="SSF54928">
    <property type="entry name" value="RNA-binding domain, RBD"/>
    <property type="match status" value="1"/>
</dbReference>
<protein>
    <recommendedName>
        <fullName evidence="3">RRM domain-containing protein</fullName>
    </recommendedName>
</protein>
<feature type="non-terminal residue" evidence="4">
    <location>
        <position position="1"/>
    </location>
</feature>
<feature type="compositionally biased region" description="Low complexity" evidence="2">
    <location>
        <begin position="170"/>
        <end position="190"/>
    </location>
</feature>
<keyword evidence="1" id="KW-0694">RNA-binding</keyword>
<dbReference type="Gene3D" id="3.30.70.330">
    <property type="match status" value="1"/>
</dbReference>
<dbReference type="Pfam" id="PF00076">
    <property type="entry name" value="RRM_1"/>
    <property type="match status" value="1"/>
</dbReference>
<name>A0AAN5D316_9BILA</name>